<comment type="caution">
    <text evidence="1">The sequence shown here is derived from an EMBL/GenBank/DDBJ whole genome shotgun (WGS) entry which is preliminary data.</text>
</comment>
<protein>
    <submittedName>
        <fullName evidence="1">Uncharacterized protein</fullName>
    </submittedName>
</protein>
<accession>A0A645FVK1</accession>
<proteinExistence type="predicted"/>
<gene>
    <name evidence="1" type="ORF">SDC9_163441</name>
</gene>
<sequence>MARGVPHVGGNLLKGCGQLLDGGRLLRRPLRQNLRPGGNLVRPVGNLIRSQNNSSKGLSLQAAQVLHRRQQRSIIPGVQLGSLALACEIAGGNLFQHRLQIADDAGNRRGDGGGGGGETACLILPGNLWHFAA</sequence>
<dbReference type="AlphaFoldDB" id="A0A645FVK1"/>
<dbReference type="EMBL" id="VSSQ01063007">
    <property type="protein sequence ID" value="MPN16103.1"/>
    <property type="molecule type" value="Genomic_DNA"/>
</dbReference>
<reference evidence="1" key="1">
    <citation type="submission" date="2019-08" db="EMBL/GenBank/DDBJ databases">
        <authorList>
            <person name="Kucharzyk K."/>
            <person name="Murdoch R.W."/>
            <person name="Higgins S."/>
            <person name="Loffler F."/>
        </authorList>
    </citation>
    <scope>NUCLEOTIDE SEQUENCE</scope>
</reference>
<organism evidence="1">
    <name type="scientific">bioreactor metagenome</name>
    <dbReference type="NCBI Taxonomy" id="1076179"/>
    <lineage>
        <taxon>unclassified sequences</taxon>
        <taxon>metagenomes</taxon>
        <taxon>ecological metagenomes</taxon>
    </lineage>
</organism>
<evidence type="ECO:0000313" key="1">
    <source>
        <dbReference type="EMBL" id="MPN16103.1"/>
    </source>
</evidence>
<name>A0A645FVK1_9ZZZZ</name>